<dbReference type="InterPro" id="IPR036388">
    <property type="entry name" value="WH-like_DNA-bd_sf"/>
</dbReference>
<reference evidence="2 3" key="1">
    <citation type="journal article" date="2019" name="ISME J.">
        <title>Candidatus Macondimonas diazotrophica, a novel gammaproteobacterial genus dominating crude-oil-contaminated coastal sediments.</title>
        <authorList>
            <person name="Karthikeyan S."/>
            <person name="Konstantinidis K."/>
        </authorList>
    </citation>
    <scope>NUCLEOTIDE SEQUENCE [LARGE SCALE GENOMIC DNA]</scope>
    <source>
        <strain evidence="2 3">KTK01</strain>
    </source>
</reference>
<dbReference type="InterPro" id="IPR011213">
    <property type="entry name" value="NMN_biosyn"/>
</dbReference>
<dbReference type="Gene3D" id="3.90.79.10">
    <property type="entry name" value="Nucleoside Triphosphate Pyrophosphohydrolase"/>
    <property type="match status" value="1"/>
</dbReference>
<dbReference type="Pfam" id="PF21906">
    <property type="entry name" value="WHD_NrtR"/>
    <property type="match status" value="1"/>
</dbReference>
<proteinExistence type="predicted"/>
<dbReference type="RefSeq" id="WP_135281684.1">
    <property type="nucleotide sequence ID" value="NZ_SRIO01000007.1"/>
</dbReference>
<dbReference type="SUPFAM" id="SSF46785">
    <property type="entry name" value="Winged helix' DNA-binding domain"/>
    <property type="match status" value="1"/>
</dbReference>
<keyword evidence="3" id="KW-1185">Reference proteome</keyword>
<comment type="caution">
    <text evidence="2">The sequence shown here is derived from an EMBL/GenBank/DDBJ whole genome shotgun (WGS) entry which is preliminary data.</text>
</comment>
<dbReference type="AlphaFoldDB" id="A0A4Z0FAK7"/>
<evidence type="ECO:0000259" key="1">
    <source>
        <dbReference type="Pfam" id="PF21906"/>
    </source>
</evidence>
<dbReference type="InterPro" id="IPR054105">
    <property type="entry name" value="WHD_NrtR"/>
</dbReference>
<feature type="domain" description="NrtR DNA-binding winged helix" evidence="1">
    <location>
        <begin position="240"/>
        <end position="300"/>
    </location>
</feature>
<dbReference type="SUPFAM" id="SSF55811">
    <property type="entry name" value="Nudix"/>
    <property type="match status" value="1"/>
</dbReference>
<organism evidence="2 3">
    <name type="scientific">Candidatus Macondimonas diazotrophica</name>
    <dbReference type="NCBI Taxonomy" id="2305248"/>
    <lineage>
        <taxon>Bacteria</taxon>
        <taxon>Pseudomonadati</taxon>
        <taxon>Pseudomonadota</taxon>
        <taxon>Gammaproteobacteria</taxon>
        <taxon>Chromatiales</taxon>
        <taxon>Ectothiorhodospiraceae</taxon>
        <taxon>Candidatus Macondimonas</taxon>
    </lineage>
</organism>
<dbReference type="EMBL" id="SRIO01000007">
    <property type="protein sequence ID" value="TFZ82697.1"/>
    <property type="molecule type" value="Genomic_DNA"/>
</dbReference>
<dbReference type="OrthoDB" id="542521at2"/>
<evidence type="ECO:0000313" key="2">
    <source>
        <dbReference type="EMBL" id="TFZ82697.1"/>
    </source>
</evidence>
<dbReference type="InterPro" id="IPR015797">
    <property type="entry name" value="NUDIX_hydrolase-like_dom_sf"/>
</dbReference>
<dbReference type="InterPro" id="IPR036390">
    <property type="entry name" value="WH_DNA-bd_sf"/>
</dbReference>
<name>A0A4Z0FAK7_9GAMM</name>
<gene>
    <name evidence="2" type="ORF">E4680_06970</name>
</gene>
<dbReference type="Gene3D" id="1.10.10.10">
    <property type="entry name" value="Winged helix-like DNA-binding domain superfamily/Winged helix DNA-binding domain"/>
    <property type="match status" value="1"/>
</dbReference>
<sequence length="322" mass="36273">MIELSPVTSEGADALRVDLCAMILAVTAGVPRILTIQTPDSALAEQPLLHALPWGPLDPRTDRTLERTLRSWVARQSRLSLGYVEQLYTFDEGRAGEGLRRISVAYLALMQEQAIAQPGANWRDVYAFFPWEDWRDGRPAVIDEQLIPALQHWLTGLPDPIQIERERERMDIHFGLNGAPWVPERVLERYELLYQAALVPECGTTGGHPALGMPMALNHRRVVATAMSRLRGKIQYRPVVFELLPARFTLWQLQQVVEALTGMSLHKQNFRRLVEQGGLVASTGELAYDTGGRPAQLFRFRRRVLRERPTPGVGLPGGFRDS</sequence>
<protein>
    <recommendedName>
        <fullName evidence="1">NrtR DNA-binding winged helix domain-containing protein</fullName>
    </recommendedName>
</protein>
<accession>A0A4Z0FAK7</accession>
<dbReference type="PIRSF" id="PIRSF019423">
    <property type="entry name" value="NMN_biosyn"/>
    <property type="match status" value="1"/>
</dbReference>
<dbReference type="Proteomes" id="UP000297890">
    <property type="component" value="Unassembled WGS sequence"/>
</dbReference>
<evidence type="ECO:0000313" key="3">
    <source>
        <dbReference type="Proteomes" id="UP000297890"/>
    </source>
</evidence>